<keyword evidence="1" id="KW-1133">Transmembrane helix</keyword>
<feature type="non-terminal residue" evidence="2">
    <location>
        <position position="1"/>
    </location>
</feature>
<evidence type="ECO:0000256" key="1">
    <source>
        <dbReference type="SAM" id="Phobius"/>
    </source>
</evidence>
<proteinExistence type="predicted"/>
<gene>
    <name evidence="2" type="ORF">S03H2_62218</name>
</gene>
<accession>X1K5H0</accession>
<evidence type="ECO:0000313" key="2">
    <source>
        <dbReference type="EMBL" id="GAH88890.1"/>
    </source>
</evidence>
<keyword evidence="1" id="KW-0472">Membrane</keyword>
<keyword evidence="1" id="KW-0812">Transmembrane</keyword>
<protein>
    <submittedName>
        <fullName evidence="2">Uncharacterized protein</fullName>
    </submittedName>
</protein>
<sequence>DVVTFSAGDQIFAFNFGFALGVLIVYSLLVLRKERVSLKDLPMKFKELTSNNITSSLIFGVVAAIFLIIGITKISFWSQSPGWPTTREIGTIIGLTFIFHYNRNNKSFILLDFC</sequence>
<feature type="transmembrane region" description="Helical" evidence="1">
    <location>
        <begin position="12"/>
        <end position="31"/>
    </location>
</feature>
<feature type="transmembrane region" description="Helical" evidence="1">
    <location>
        <begin position="52"/>
        <end position="76"/>
    </location>
</feature>
<name>X1K5H0_9ZZZZ</name>
<dbReference type="EMBL" id="BARU01040224">
    <property type="protein sequence ID" value="GAH88890.1"/>
    <property type="molecule type" value="Genomic_DNA"/>
</dbReference>
<reference evidence="2" key="1">
    <citation type="journal article" date="2014" name="Front. Microbiol.">
        <title>High frequency of phylogenetically diverse reductive dehalogenase-homologous genes in deep subseafloor sedimentary metagenomes.</title>
        <authorList>
            <person name="Kawai M."/>
            <person name="Futagami T."/>
            <person name="Toyoda A."/>
            <person name="Takaki Y."/>
            <person name="Nishi S."/>
            <person name="Hori S."/>
            <person name="Arai W."/>
            <person name="Tsubouchi T."/>
            <person name="Morono Y."/>
            <person name="Uchiyama I."/>
            <person name="Ito T."/>
            <person name="Fujiyama A."/>
            <person name="Inagaki F."/>
            <person name="Takami H."/>
        </authorList>
    </citation>
    <scope>NUCLEOTIDE SEQUENCE</scope>
    <source>
        <strain evidence="2">Expedition CK06-06</strain>
    </source>
</reference>
<dbReference type="AlphaFoldDB" id="X1K5H0"/>
<comment type="caution">
    <text evidence="2">The sequence shown here is derived from an EMBL/GenBank/DDBJ whole genome shotgun (WGS) entry which is preliminary data.</text>
</comment>
<organism evidence="2">
    <name type="scientific">marine sediment metagenome</name>
    <dbReference type="NCBI Taxonomy" id="412755"/>
    <lineage>
        <taxon>unclassified sequences</taxon>
        <taxon>metagenomes</taxon>
        <taxon>ecological metagenomes</taxon>
    </lineage>
</organism>